<feature type="signal peptide" evidence="7">
    <location>
        <begin position="1"/>
        <end position="23"/>
    </location>
</feature>
<dbReference type="InterPro" id="IPR017943">
    <property type="entry name" value="Bactericidal_perm-incr_a/b_dom"/>
</dbReference>
<evidence type="ECO:0000313" key="8">
    <source>
        <dbReference type="EMBL" id="CAJ0565690.1"/>
    </source>
</evidence>
<dbReference type="GO" id="GO:0008289">
    <property type="term" value="F:lipid binding"/>
    <property type="evidence" value="ECO:0007669"/>
    <property type="project" value="UniProtKB-KW"/>
</dbReference>
<keyword evidence="9" id="KW-1185">Reference proteome</keyword>
<evidence type="ECO:0000256" key="4">
    <source>
        <dbReference type="ARBA" id="ARBA00022729"/>
    </source>
</evidence>
<name>A0AA36FXC9_9BILA</name>
<dbReference type="Proteomes" id="UP001177023">
    <property type="component" value="Unassembled WGS sequence"/>
</dbReference>
<evidence type="ECO:0000313" key="9">
    <source>
        <dbReference type="Proteomes" id="UP001177023"/>
    </source>
</evidence>
<dbReference type="AlphaFoldDB" id="A0AA36FXC9"/>
<keyword evidence="5" id="KW-0175">Coiled coil</keyword>
<feature type="non-terminal residue" evidence="8">
    <location>
        <position position="500"/>
    </location>
</feature>
<dbReference type="PANTHER" id="PTHR31418">
    <property type="entry name" value="FATTY-ACID AND RETINOL-BINDING PROTEIN 1"/>
    <property type="match status" value="1"/>
</dbReference>
<proteinExistence type="inferred from homology"/>
<reference evidence="8" key="1">
    <citation type="submission" date="2023-06" db="EMBL/GenBank/DDBJ databases">
        <authorList>
            <person name="Delattre M."/>
        </authorList>
    </citation>
    <scope>NUCLEOTIDE SEQUENCE</scope>
    <source>
        <strain evidence="8">AF72</strain>
    </source>
</reference>
<accession>A0AA36FXC9</accession>
<gene>
    <name evidence="8" type="ORF">MSPICULIGERA_LOCUS4322</name>
</gene>
<dbReference type="Gene3D" id="3.15.20.10">
    <property type="entry name" value="Bactericidal permeability-increasing protein, domain 2"/>
    <property type="match status" value="1"/>
</dbReference>
<comment type="similarity">
    <text evidence="2">Belongs to the fatty-acid and retinol-binding protein (FARBP) family.</text>
</comment>
<organism evidence="8 9">
    <name type="scientific">Mesorhabditis spiculigera</name>
    <dbReference type="NCBI Taxonomy" id="96644"/>
    <lineage>
        <taxon>Eukaryota</taxon>
        <taxon>Metazoa</taxon>
        <taxon>Ecdysozoa</taxon>
        <taxon>Nematoda</taxon>
        <taxon>Chromadorea</taxon>
        <taxon>Rhabditida</taxon>
        <taxon>Rhabditina</taxon>
        <taxon>Rhabditomorpha</taxon>
        <taxon>Rhabditoidea</taxon>
        <taxon>Rhabditidae</taxon>
        <taxon>Mesorhabditinae</taxon>
        <taxon>Mesorhabditis</taxon>
    </lineage>
</organism>
<dbReference type="PANTHER" id="PTHR31418:SF20">
    <property type="entry name" value="PERMEABLE EGGSHELL"/>
    <property type="match status" value="1"/>
</dbReference>
<evidence type="ECO:0000256" key="7">
    <source>
        <dbReference type="SAM" id="SignalP"/>
    </source>
</evidence>
<sequence>MTTSAGMMLFLGLLCLFLQNVATSELGVVVGDGAASQLLRHAAQLLLAEPRHVELLMTSREDPGLSPLAAVDMNALVGYRNLSLHFEDRALRFNFDQMRLRSSANISHLLWPLDIGEHQLDVDLDLPRGEVKMMIGEETMSMAECLLHEPKLAGHLGGQWMVEGAMSVLGYLFSPTLDSTLCYLLSHYFADIPHSNIMRFPIHSLLPPKAREFLAHNETNLFYRLRSVDIHEHQMTVRAIVEWNRQADESDPFAASNTSQFEMELKGDDRVTIWLEDTVLNELINQVEWSFEWMSEKIPVTSPMIPADSRDFLQTLCTECYFLLNVSASGIPQIQATNESLVLEKTDRINLRVVNADRNVTSVFVSFVLKIQAQLQPTFDNGVLRTLVQLLDTDIKMEESGAFPGNWGLFMQDLMRGMILDMLWPELKHAIEEVSYGKGLRVSQHCGWDPARSEIDIAEGAFSITTRLALNDLDLERCEREMKSAIPNTSKLFQKLNPTA</sequence>
<dbReference type="InterPro" id="IPR008632">
    <property type="entry name" value="Gp-FAR-1"/>
</dbReference>
<evidence type="ECO:0000256" key="2">
    <source>
        <dbReference type="ARBA" id="ARBA00006648"/>
    </source>
</evidence>
<keyword evidence="4 7" id="KW-0732">Signal</keyword>
<keyword evidence="6" id="KW-0446">Lipid-binding</keyword>
<comment type="caution">
    <text evidence="8">The sequence shown here is derived from an EMBL/GenBank/DDBJ whole genome shotgun (WGS) entry which is preliminary data.</text>
</comment>
<evidence type="ECO:0000256" key="3">
    <source>
        <dbReference type="ARBA" id="ARBA00022525"/>
    </source>
</evidence>
<dbReference type="SUPFAM" id="SSF55394">
    <property type="entry name" value="Bactericidal permeability-increasing protein, BPI"/>
    <property type="match status" value="1"/>
</dbReference>
<evidence type="ECO:0000256" key="6">
    <source>
        <dbReference type="ARBA" id="ARBA00023121"/>
    </source>
</evidence>
<evidence type="ECO:0000256" key="1">
    <source>
        <dbReference type="ARBA" id="ARBA00004613"/>
    </source>
</evidence>
<evidence type="ECO:0000256" key="5">
    <source>
        <dbReference type="ARBA" id="ARBA00023054"/>
    </source>
</evidence>
<dbReference type="EMBL" id="CATQJA010001089">
    <property type="protein sequence ID" value="CAJ0565690.1"/>
    <property type="molecule type" value="Genomic_DNA"/>
</dbReference>
<comment type="subcellular location">
    <subcellularLocation>
        <location evidence="1">Secreted</location>
    </subcellularLocation>
</comment>
<keyword evidence="3" id="KW-0964">Secreted</keyword>
<feature type="chain" id="PRO_5041239570" evidence="7">
    <location>
        <begin position="24"/>
        <end position="500"/>
    </location>
</feature>
<protein>
    <submittedName>
        <fullName evidence="8">Uncharacterized protein</fullName>
    </submittedName>
</protein>
<dbReference type="GO" id="GO:0005576">
    <property type="term" value="C:extracellular region"/>
    <property type="evidence" value="ECO:0007669"/>
    <property type="project" value="UniProtKB-SubCell"/>
</dbReference>